<dbReference type="EMBL" id="LT629710">
    <property type="protein sequence ID" value="SDP29586.1"/>
    <property type="molecule type" value="Genomic_DNA"/>
</dbReference>
<proteinExistence type="predicted"/>
<protein>
    <submittedName>
        <fullName evidence="1">Predicted transcriptional regulator, ArsR family</fullName>
    </submittedName>
</protein>
<dbReference type="InterPro" id="IPR036388">
    <property type="entry name" value="WH-like_DNA-bd_sf"/>
</dbReference>
<name>A0A1H0RKQ4_9ACTN</name>
<dbReference type="STRING" id="1090615.SAMN04515671_3605"/>
<sequence>MDPDDFAERVSGVAALADPIRRDLYLYVAGQPEPVSRDAASAGVGVPRPTVKFHLDKLVEQGLLATEFKRLSGRTGPGAGRPTKLYKRSAHQVSVSLPERRYDLAGQLMARAIDDSTRDGTAVVGSLHRAAADLGVTVAQTVRAEAGPTPTEAQVVTSMCAALAHYGYEPRRGPGIITLVNCPFDALAREHTKLVCGMNLALLDATARHSAATLTARLDPAAGRCCVVLDTGPAA</sequence>
<dbReference type="Proteomes" id="UP000198741">
    <property type="component" value="Chromosome I"/>
</dbReference>
<organism evidence="1 2">
    <name type="scientific">Nakamurella panacisegetis</name>
    <dbReference type="NCBI Taxonomy" id="1090615"/>
    <lineage>
        <taxon>Bacteria</taxon>
        <taxon>Bacillati</taxon>
        <taxon>Actinomycetota</taxon>
        <taxon>Actinomycetes</taxon>
        <taxon>Nakamurellales</taxon>
        <taxon>Nakamurellaceae</taxon>
        <taxon>Nakamurella</taxon>
    </lineage>
</organism>
<keyword evidence="2" id="KW-1185">Reference proteome</keyword>
<dbReference type="RefSeq" id="WP_090478460.1">
    <property type="nucleotide sequence ID" value="NZ_LT629710.1"/>
</dbReference>
<gene>
    <name evidence="1" type="ORF">SAMN04515671_3605</name>
</gene>
<dbReference type="SUPFAM" id="SSF46785">
    <property type="entry name" value="Winged helix' DNA-binding domain"/>
    <property type="match status" value="1"/>
</dbReference>
<reference evidence="1 2" key="1">
    <citation type="submission" date="2016-10" db="EMBL/GenBank/DDBJ databases">
        <authorList>
            <person name="de Groot N.N."/>
        </authorList>
    </citation>
    <scope>NUCLEOTIDE SEQUENCE [LARGE SCALE GENOMIC DNA]</scope>
    <source>
        <strain evidence="2">P4-7,KCTC 19426,CECT 7604</strain>
    </source>
</reference>
<dbReference type="InterPro" id="IPR011991">
    <property type="entry name" value="ArsR-like_HTH"/>
</dbReference>
<dbReference type="Pfam" id="PF12840">
    <property type="entry name" value="HTH_20"/>
    <property type="match status" value="1"/>
</dbReference>
<evidence type="ECO:0000313" key="1">
    <source>
        <dbReference type="EMBL" id="SDP29586.1"/>
    </source>
</evidence>
<dbReference type="AlphaFoldDB" id="A0A1H0RKQ4"/>
<accession>A0A1H0RKQ4</accession>
<dbReference type="InterPro" id="IPR036390">
    <property type="entry name" value="WH_DNA-bd_sf"/>
</dbReference>
<dbReference type="CDD" id="cd00090">
    <property type="entry name" value="HTH_ARSR"/>
    <property type="match status" value="1"/>
</dbReference>
<dbReference type="Gene3D" id="1.10.10.10">
    <property type="entry name" value="Winged helix-like DNA-binding domain superfamily/Winged helix DNA-binding domain"/>
    <property type="match status" value="1"/>
</dbReference>
<evidence type="ECO:0000313" key="2">
    <source>
        <dbReference type="Proteomes" id="UP000198741"/>
    </source>
</evidence>
<dbReference type="OrthoDB" id="3399802at2"/>